<sequence length="472" mass="52906">MLILMIMTTTFLARIDPDLIGEEGIGILSRGEDFAIGLVDQPRPGVEILTTYQPEKIYLWVRPLAGFPLVRLSKIGKIIFQKGDDYLIETDDSTIDRLDLTRLMIARLPERPVVPRPKTEIRKFPSLDPLVQEMVDAVDSMVILDHVRTLQNDFFSRHSRTTGCSLAVAYAAQHFINLGYDSVYYHKYLSNYSPQVIAVKPGKWDDSTYVICGHIDAVISSGPIAYGADDNGSGSSCVMEAARVMAGYEFKHRLVFICFTGEEQGLVGSYYWCRQHQNDPMFGALNFDMIAYMDRPDRLHIISDYQSQWLMNFVDSCAAYYLPGFDVRPKVDPSSRYSDHASFWDIGVAALCHIEYPNNWNPYYHTRGDTIGAGFNDLTFCWKTVKLGVAALASLAEPLGPEVQEEVTSEAAYHLPGLVSGPLVLSDGLSGSVFDISGRRIATGNRFDLPGGIYFIQIEEVMARPEKFVVIR</sequence>
<dbReference type="InterPro" id="IPR007484">
    <property type="entry name" value="Peptidase_M28"/>
</dbReference>
<protein>
    <recommendedName>
        <fullName evidence="1">Peptidase M28 domain-containing protein</fullName>
    </recommendedName>
</protein>
<evidence type="ECO:0000313" key="3">
    <source>
        <dbReference type="Proteomes" id="UP000268469"/>
    </source>
</evidence>
<gene>
    <name evidence="2" type="ORF">DRP53_02700</name>
</gene>
<dbReference type="Proteomes" id="UP000268469">
    <property type="component" value="Unassembled WGS sequence"/>
</dbReference>
<reference evidence="2 3" key="1">
    <citation type="submission" date="2018-06" db="EMBL/GenBank/DDBJ databases">
        <title>Extensive metabolic versatility and redundancy in microbially diverse, dynamic hydrothermal sediments.</title>
        <authorList>
            <person name="Dombrowski N."/>
            <person name="Teske A."/>
            <person name="Baker B.J."/>
        </authorList>
    </citation>
    <scope>NUCLEOTIDE SEQUENCE [LARGE SCALE GENOMIC DNA]</scope>
    <source>
        <strain evidence="2">B36_G15</strain>
    </source>
</reference>
<dbReference type="EMBL" id="QNBE01000017">
    <property type="protein sequence ID" value="RKX71102.1"/>
    <property type="molecule type" value="Genomic_DNA"/>
</dbReference>
<evidence type="ECO:0000313" key="2">
    <source>
        <dbReference type="EMBL" id="RKX71102.1"/>
    </source>
</evidence>
<proteinExistence type="predicted"/>
<dbReference type="GO" id="GO:0006508">
    <property type="term" value="P:proteolysis"/>
    <property type="evidence" value="ECO:0007669"/>
    <property type="project" value="InterPro"/>
</dbReference>
<dbReference type="InterPro" id="IPR045175">
    <property type="entry name" value="M28_fam"/>
</dbReference>
<feature type="domain" description="Peptidase M28" evidence="1">
    <location>
        <begin position="196"/>
        <end position="371"/>
    </location>
</feature>
<dbReference type="GO" id="GO:0008235">
    <property type="term" value="F:metalloexopeptidase activity"/>
    <property type="evidence" value="ECO:0007669"/>
    <property type="project" value="InterPro"/>
</dbReference>
<comment type="caution">
    <text evidence="2">The sequence shown here is derived from an EMBL/GenBank/DDBJ whole genome shotgun (WGS) entry which is preliminary data.</text>
</comment>
<dbReference type="SUPFAM" id="SSF53187">
    <property type="entry name" value="Zn-dependent exopeptidases"/>
    <property type="match status" value="1"/>
</dbReference>
<evidence type="ECO:0000259" key="1">
    <source>
        <dbReference type="Pfam" id="PF04389"/>
    </source>
</evidence>
<dbReference type="PANTHER" id="PTHR12147">
    <property type="entry name" value="METALLOPEPTIDASE M28 FAMILY MEMBER"/>
    <property type="match status" value="1"/>
</dbReference>
<dbReference type="Pfam" id="PF04389">
    <property type="entry name" value="Peptidase_M28"/>
    <property type="match status" value="1"/>
</dbReference>
<dbReference type="AlphaFoldDB" id="A0A660SKS7"/>
<dbReference type="PANTHER" id="PTHR12147:SF26">
    <property type="entry name" value="PEPTIDASE M28 DOMAIN-CONTAINING PROTEIN"/>
    <property type="match status" value="1"/>
</dbReference>
<dbReference type="Gene3D" id="3.40.630.10">
    <property type="entry name" value="Zn peptidases"/>
    <property type="match status" value="1"/>
</dbReference>
<accession>A0A660SKS7</accession>
<organism evidence="2 3">
    <name type="scientific">candidate division WOR-3 bacterium</name>
    <dbReference type="NCBI Taxonomy" id="2052148"/>
    <lineage>
        <taxon>Bacteria</taxon>
        <taxon>Bacteria division WOR-3</taxon>
    </lineage>
</organism>
<name>A0A660SKS7_UNCW3</name>